<feature type="compositionally biased region" description="Acidic residues" evidence="1">
    <location>
        <begin position="265"/>
        <end position="274"/>
    </location>
</feature>
<evidence type="ECO:0000256" key="1">
    <source>
        <dbReference type="SAM" id="MobiDB-lite"/>
    </source>
</evidence>
<keyword evidence="3" id="KW-1185">Reference proteome</keyword>
<dbReference type="RefSeq" id="WP_158636341.1">
    <property type="nucleotide sequence ID" value="NZ_VLKP01000011.1"/>
</dbReference>
<feature type="region of interest" description="Disordered" evidence="1">
    <location>
        <begin position="233"/>
        <end position="275"/>
    </location>
</feature>
<reference evidence="2 3" key="1">
    <citation type="journal article" date="2015" name="Stand. Genomic Sci.">
        <title>Genomic Encyclopedia of Bacterial and Archaeal Type Strains, Phase III: the genomes of soil and plant-associated and newly described type strains.</title>
        <authorList>
            <person name="Whitman W.B."/>
            <person name="Woyke T."/>
            <person name="Klenk H.P."/>
            <person name="Zhou Y."/>
            <person name="Lilburn T.G."/>
            <person name="Beck B.J."/>
            <person name="De Vos P."/>
            <person name="Vandamme P."/>
            <person name="Eisen J.A."/>
            <person name="Garrity G."/>
            <person name="Hugenholtz P."/>
            <person name="Kyrpides N.C."/>
        </authorList>
    </citation>
    <scope>NUCLEOTIDE SEQUENCE [LARGE SCALE GENOMIC DNA]</scope>
    <source>
        <strain evidence="2 3">CGMCC 1.10136</strain>
    </source>
</reference>
<comment type="caution">
    <text evidence="2">The sequence shown here is derived from an EMBL/GenBank/DDBJ whole genome shotgun (WGS) entry which is preliminary data.</text>
</comment>
<dbReference type="OrthoDB" id="6188167at2"/>
<protein>
    <submittedName>
        <fullName evidence="2">Uncharacterized protein DUF1631</fullName>
    </submittedName>
</protein>
<dbReference type="Proteomes" id="UP000316471">
    <property type="component" value="Unassembled WGS sequence"/>
</dbReference>
<evidence type="ECO:0000313" key="2">
    <source>
        <dbReference type="EMBL" id="TWI07922.1"/>
    </source>
</evidence>
<gene>
    <name evidence="2" type="ORF">IP93_02529</name>
</gene>
<evidence type="ECO:0000313" key="3">
    <source>
        <dbReference type="Proteomes" id="UP000316471"/>
    </source>
</evidence>
<dbReference type="InterPro" id="IPR012434">
    <property type="entry name" value="DUF1631"/>
</dbReference>
<name>A0A562LJX5_9GAMM</name>
<accession>A0A562LJX5</accession>
<dbReference type="Pfam" id="PF07793">
    <property type="entry name" value="DUF1631"/>
    <property type="match status" value="1"/>
</dbReference>
<proteinExistence type="predicted"/>
<dbReference type="EMBL" id="VLKP01000011">
    <property type="protein sequence ID" value="TWI07922.1"/>
    <property type="molecule type" value="Genomic_DNA"/>
</dbReference>
<sequence>MRSTLDSARLPARVQHILERVLALASDDLARRLDKMLVDYEEQLFRLAEQARNPSQQAVHFETLRSVRVNRADLVPRYLHELERVLSVIRQPPAKPVETSHPVVGFGHLRLVEDDAITEAGSLRAMAVRHEARCSLPLLLLGQRFGVLAGSPAFDAEHLPVGPQQLSRILADASHVLQISQDARLQLFKCFDTHVLSGYAHLVEALNSLLAQQGVLPNLSYVPLRTRPVNPVAAAASAQRTPAGQRATASPPPLQRPHTGRMGDDNAETPDDESGVTFPLLQELLAGRSELIGKLRPEVPRPLRQQMSPHDLQTALDAQQSQDRVPRPGASGLSELRQALLAHGRRKYGESISLSPEDSDAIELLGMLYAELAREVRRESSSSSLLERLQLPMLRVALQDHDFFARAHHPARQLLNAVAESGANWLADDERDPILEEHLRRAVDHVVQHYRGDAAVFSKANQPLQDHLHAMARKSEVSERRHVDAARGKEKLEVCKRRAQDVLTELIGTRSLPRFTHALLDQAWADVLTLTLLRNEEDSDAWKTRYEDTRSIIASACDGIAAPEGLQQRIIHGLDLVGYHGEEAALIARRLCADEVQVTDQLATRTELAIKLKSRARLGEQMGADRPSLPERDDGEEASYQELTQLPFGTWFEFVTNQQGDVVRRRLAWFSTVTGHALFVNQRGQRVDEQTLDSLARMMAKNQARVVTAGRNHLIDRAWQATLAALRNFANPSRNARGST</sequence>
<dbReference type="AlphaFoldDB" id="A0A562LJX5"/>
<organism evidence="2 3">
    <name type="scientific">Aerolutibacter ruishenii</name>
    <dbReference type="NCBI Taxonomy" id="686800"/>
    <lineage>
        <taxon>Bacteria</taxon>
        <taxon>Pseudomonadati</taxon>
        <taxon>Pseudomonadota</taxon>
        <taxon>Gammaproteobacteria</taxon>
        <taxon>Lysobacterales</taxon>
        <taxon>Lysobacteraceae</taxon>
        <taxon>Aerolutibacter</taxon>
    </lineage>
</organism>